<reference evidence="1 2" key="1">
    <citation type="journal article" date="2019" name="Nat. Ecol. Evol.">
        <title>Megaphylogeny resolves global patterns of mushroom evolution.</title>
        <authorList>
            <person name="Varga T."/>
            <person name="Krizsan K."/>
            <person name="Foldi C."/>
            <person name="Dima B."/>
            <person name="Sanchez-Garcia M."/>
            <person name="Sanchez-Ramirez S."/>
            <person name="Szollosi G.J."/>
            <person name="Szarkandi J.G."/>
            <person name="Papp V."/>
            <person name="Albert L."/>
            <person name="Andreopoulos W."/>
            <person name="Angelini C."/>
            <person name="Antonin V."/>
            <person name="Barry K.W."/>
            <person name="Bougher N.L."/>
            <person name="Buchanan P."/>
            <person name="Buyck B."/>
            <person name="Bense V."/>
            <person name="Catcheside P."/>
            <person name="Chovatia M."/>
            <person name="Cooper J."/>
            <person name="Damon W."/>
            <person name="Desjardin D."/>
            <person name="Finy P."/>
            <person name="Geml J."/>
            <person name="Haridas S."/>
            <person name="Hughes K."/>
            <person name="Justo A."/>
            <person name="Karasinski D."/>
            <person name="Kautmanova I."/>
            <person name="Kiss B."/>
            <person name="Kocsube S."/>
            <person name="Kotiranta H."/>
            <person name="LaButti K.M."/>
            <person name="Lechner B.E."/>
            <person name="Liimatainen K."/>
            <person name="Lipzen A."/>
            <person name="Lukacs Z."/>
            <person name="Mihaltcheva S."/>
            <person name="Morgado L.N."/>
            <person name="Niskanen T."/>
            <person name="Noordeloos M.E."/>
            <person name="Ohm R.A."/>
            <person name="Ortiz-Santana B."/>
            <person name="Ovrebo C."/>
            <person name="Racz N."/>
            <person name="Riley R."/>
            <person name="Savchenko A."/>
            <person name="Shiryaev A."/>
            <person name="Soop K."/>
            <person name="Spirin V."/>
            <person name="Szebenyi C."/>
            <person name="Tomsovsky M."/>
            <person name="Tulloss R.E."/>
            <person name="Uehling J."/>
            <person name="Grigoriev I.V."/>
            <person name="Vagvolgyi C."/>
            <person name="Papp T."/>
            <person name="Martin F.M."/>
            <person name="Miettinen O."/>
            <person name="Hibbett D.S."/>
            <person name="Nagy L.G."/>
        </authorList>
    </citation>
    <scope>NUCLEOTIDE SEQUENCE [LARGE SCALE GENOMIC DNA]</scope>
    <source>
        <strain evidence="1 2">CBS 962.96</strain>
    </source>
</reference>
<evidence type="ECO:0000313" key="2">
    <source>
        <dbReference type="Proteomes" id="UP000297245"/>
    </source>
</evidence>
<name>A0A4S8MB83_DENBC</name>
<proteinExistence type="predicted"/>
<dbReference type="Proteomes" id="UP000297245">
    <property type="component" value="Unassembled WGS sequence"/>
</dbReference>
<organism evidence="1 2">
    <name type="scientific">Dendrothele bispora (strain CBS 962.96)</name>
    <dbReference type="NCBI Taxonomy" id="1314807"/>
    <lineage>
        <taxon>Eukaryota</taxon>
        <taxon>Fungi</taxon>
        <taxon>Dikarya</taxon>
        <taxon>Basidiomycota</taxon>
        <taxon>Agaricomycotina</taxon>
        <taxon>Agaricomycetes</taxon>
        <taxon>Agaricomycetidae</taxon>
        <taxon>Agaricales</taxon>
        <taxon>Agaricales incertae sedis</taxon>
        <taxon>Dendrothele</taxon>
    </lineage>
</organism>
<dbReference type="AlphaFoldDB" id="A0A4S8MB83"/>
<keyword evidence="2" id="KW-1185">Reference proteome</keyword>
<gene>
    <name evidence="1" type="ORF">K435DRAFT_855371</name>
</gene>
<protein>
    <submittedName>
        <fullName evidence="1">Uncharacterized protein</fullName>
    </submittedName>
</protein>
<evidence type="ECO:0000313" key="1">
    <source>
        <dbReference type="EMBL" id="THU99744.1"/>
    </source>
</evidence>
<accession>A0A4S8MB83</accession>
<dbReference type="EMBL" id="ML179114">
    <property type="protein sequence ID" value="THU99744.1"/>
    <property type="molecule type" value="Genomic_DNA"/>
</dbReference>
<sequence>MTGDSSSQRIIEINYIPSSSPNFEPYNQIDGFKCSSRISSSKTLNFTVEVERDFAYRYGRPTLFPSGLLSRVDRKTHGSISYFPEQRDVHCVFMYRRTDRWWEAKYIFIALGPYPDQEDFYCREPWIDVFVSDDEYLISDVWESYLPSGSRYGRRQHADRRRRRNSGATAAVDDSTSVTVTMEGKIWDDPVYYYIILEENDKQTGATMEGLTDGAQTEWVDDWQWETV</sequence>